<protein>
    <recommendedName>
        <fullName evidence="4">Cyclase family protein</fullName>
    </recommendedName>
</protein>
<evidence type="ECO:0000313" key="3">
    <source>
        <dbReference type="Proteomes" id="UP000494252"/>
    </source>
</evidence>
<dbReference type="RefSeq" id="WP_175165336.1">
    <property type="nucleotide sequence ID" value="NZ_CADIKI010000024.1"/>
</dbReference>
<organism evidence="2 3">
    <name type="scientific">Paraburkholderia fynbosensis</name>
    <dbReference type="NCBI Taxonomy" id="1200993"/>
    <lineage>
        <taxon>Bacteria</taxon>
        <taxon>Pseudomonadati</taxon>
        <taxon>Pseudomonadota</taxon>
        <taxon>Betaproteobacteria</taxon>
        <taxon>Burkholderiales</taxon>
        <taxon>Burkholderiaceae</taxon>
        <taxon>Paraburkholderia</taxon>
    </lineage>
</organism>
<dbReference type="Proteomes" id="UP000494252">
    <property type="component" value="Unassembled WGS sequence"/>
</dbReference>
<proteinExistence type="predicted"/>
<feature type="region of interest" description="Disordered" evidence="1">
    <location>
        <begin position="1"/>
        <end position="25"/>
    </location>
</feature>
<dbReference type="Gene3D" id="3.50.30.50">
    <property type="entry name" value="Putative cyclase"/>
    <property type="match status" value="1"/>
</dbReference>
<name>A0A6J5GVH7_9BURK</name>
<dbReference type="PANTHER" id="PTHR34861">
    <property type="match status" value="1"/>
</dbReference>
<gene>
    <name evidence="2" type="ORF">LMG27177_06226</name>
</gene>
<sequence length="307" mass="32723">MCSNHGHAPSAGSGEGKENWGRWGRDDERGAANFATAEKLAAAAQLVRTGRAYSLALPLQPKGLPVNPERGVPVHLMSIDAGDFAAGFEIEGGFCTADDYFAMHTQTGTHIDGLGHVWYDDALFNGFPASSVRSNGAARLGIEKLKHLTGRGVLLDVAGYLGVEHLAPTHVITPEELEMCAKSQGTEVGEGDILLVRTGWLGTYKDDDPRAFWCSNPGLGIAAGEWVGAKRVAGIGMDNFAVEVHPSETGFIGPVHKRLIRDFGCFLMELVVLDELAHDKVYEFLFMAAPLPITGGTGSPINPLALC</sequence>
<dbReference type="PANTHER" id="PTHR34861:SF10">
    <property type="entry name" value="CYCLASE"/>
    <property type="match status" value="1"/>
</dbReference>
<feature type="compositionally biased region" description="Basic and acidic residues" evidence="1">
    <location>
        <begin position="15"/>
        <end position="25"/>
    </location>
</feature>
<dbReference type="AlphaFoldDB" id="A0A6J5GVH7"/>
<dbReference type="SUPFAM" id="SSF102198">
    <property type="entry name" value="Putative cyclase"/>
    <property type="match status" value="1"/>
</dbReference>
<keyword evidence="3" id="KW-1185">Reference proteome</keyword>
<dbReference type="GO" id="GO:0004061">
    <property type="term" value="F:arylformamidase activity"/>
    <property type="evidence" value="ECO:0007669"/>
    <property type="project" value="InterPro"/>
</dbReference>
<evidence type="ECO:0008006" key="4">
    <source>
        <dbReference type="Google" id="ProtNLM"/>
    </source>
</evidence>
<dbReference type="GO" id="GO:0019441">
    <property type="term" value="P:L-tryptophan catabolic process to kynurenine"/>
    <property type="evidence" value="ECO:0007669"/>
    <property type="project" value="InterPro"/>
</dbReference>
<dbReference type="InterPro" id="IPR037175">
    <property type="entry name" value="KFase_sf"/>
</dbReference>
<evidence type="ECO:0000313" key="2">
    <source>
        <dbReference type="EMBL" id="CAB3807040.1"/>
    </source>
</evidence>
<reference evidence="2 3" key="1">
    <citation type="submission" date="2020-04" db="EMBL/GenBank/DDBJ databases">
        <authorList>
            <person name="De Canck E."/>
        </authorList>
    </citation>
    <scope>NUCLEOTIDE SEQUENCE [LARGE SCALE GENOMIC DNA]</scope>
    <source>
        <strain evidence="2 3">LMG 27177</strain>
    </source>
</reference>
<dbReference type="Pfam" id="PF04199">
    <property type="entry name" value="Cyclase"/>
    <property type="match status" value="1"/>
</dbReference>
<dbReference type="InterPro" id="IPR007325">
    <property type="entry name" value="KFase/CYL"/>
</dbReference>
<accession>A0A6J5GVH7</accession>
<evidence type="ECO:0000256" key="1">
    <source>
        <dbReference type="SAM" id="MobiDB-lite"/>
    </source>
</evidence>
<dbReference type="EMBL" id="CADIKI010000024">
    <property type="protein sequence ID" value="CAB3807040.1"/>
    <property type="molecule type" value="Genomic_DNA"/>
</dbReference>